<protein>
    <submittedName>
        <fullName evidence="1">Uncharacterized protein</fullName>
    </submittedName>
</protein>
<gene>
    <name evidence="1" type="ORF">MILVUS5_LOCUS22745</name>
</gene>
<evidence type="ECO:0000313" key="1">
    <source>
        <dbReference type="EMBL" id="CAJ2655889.1"/>
    </source>
</evidence>
<comment type="caution">
    <text evidence="1">The sequence shown here is derived from an EMBL/GenBank/DDBJ whole genome shotgun (WGS) entry which is preliminary data.</text>
</comment>
<dbReference type="Proteomes" id="UP001177021">
    <property type="component" value="Unassembled WGS sequence"/>
</dbReference>
<dbReference type="EMBL" id="CASHSV030000206">
    <property type="protein sequence ID" value="CAJ2655889.1"/>
    <property type="molecule type" value="Genomic_DNA"/>
</dbReference>
<name>A0ACB0KIR5_TRIPR</name>
<proteinExistence type="predicted"/>
<accession>A0ACB0KIR5</accession>
<sequence length="267" mass="29314">MDNLSDTAGVSPPVQSVKIPPSKSAEISPDTKAETDGVGGSTIRINVNYNSVFHEIHLPAESTFGDVKKLLVQKIGLEPEQQRLMFRGVEKDDKEKLHLEGVKDRSKILLLEHFASKEKKHEEKRKLDEMSKATEAITVVKAEVDKLSNRVAALEAAINAGNKTSEKEFLVLTELLMSQLLKLDGIEAEGEAKSQRKAEVRRVQGIVDKLDSLKAINSNPFIQSGNAATGTTHWETFDTGKEGSNGDPSTTTTSSGTKISQDWERFD</sequence>
<reference evidence="1" key="1">
    <citation type="submission" date="2023-10" db="EMBL/GenBank/DDBJ databases">
        <authorList>
            <person name="Rodriguez Cubillos JULIANA M."/>
            <person name="De Vega J."/>
        </authorList>
    </citation>
    <scope>NUCLEOTIDE SEQUENCE</scope>
</reference>
<keyword evidence="2" id="KW-1185">Reference proteome</keyword>
<evidence type="ECO:0000313" key="2">
    <source>
        <dbReference type="Proteomes" id="UP001177021"/>
    </source>
</evidence>
<organism evidence="1 2">
    <name type="scientific">Trifolium pratense</name>
    <name type="common">Red clover</name>
    <dbReference type="NCBI Taxonomy" id="57577"/>
    <lineage>
        <taxon>Eukaryota</taxon>
        <taxon>Viridiplantae</taxon>
        <taxon>Streptophyta</taxon>
        <taxon>Embryophyta</taxon>
        <taxon>Tracheophyta</taxon>
        <taxon>Spermatophyta</taxon>
        <taxon>Magnoliopsida</taxon>
        <taxon>eudicotyledons</taxon>
        <taxon>Gunneridae</taxon>
        <taxon>Pentapetalae</taxon>
        <taxon>rosids</taxon>
        <taxon>fabids</taxon>
        <taxon>Fabales</taxon>
        <taxon>Fabaceae</taxon>
        <taxon>Papilionoideae</taxon>
        <taxon>50 kb inversion clade</taxon>
        <taxon>NPAAA clade</taxon>
        <taxon>Hologalegina</taxon>
        <taxon>IRL clade</taxon>
        <taxon>Trifolieae</taxon>
        <taxon>Trifolium</taxon>
    </lineage>
</organism>